<evidence type="ECO:0000256" key="1">
    <source>
        <dbReference type="SAM" id="Coils"/>
    </source>
</evidence>
<dbReference type="InterPro" id="IPR056003">
    <property type="entry name" value="CT398_CC_hairpin"/>
</dbReference>
<gene>
    <name evidence="3" type="ORF">SDC9_60044</name>
</gene>
<protein>
    <recommendedName>
        <fullName evidence="2">CT398-like coiled coil hairpin domain-containing protein</fullName>
    </recommendedName>
</protein>
<evidence type="ECO:0000313" key="3">
    <source>
        <dbReference type="EMBL" id="MPM13685.1"/>
    </source>
</evidence>
<dbReference type="AlphaFoldDB" id="A0A644XBX0"/>
<keyword evidence="1" id="KW-0175">Coiled coil</keyword>
<dbReference type="EMBL" id="VSSQ01002157">
    <property type="protein sequence ID" value="MPM13685.1"/>
    <property type="molecule type" value="Genomic_DNA"/>
</dbReference>
<name>A0A644XBX0_9ZZZZ</name>
<evidence type="ECO:0000259" key="2">
    <source>
        <dbReference type="Pfam" id="PF24481"/>
    </source>
</evidence>
<feature type="coiled-coil region" evidence="1">
    <location>
        <begin position="33"/>
        <end position="88"/>
    </location>
</feature>
<organism evidence="3">
    <name type="scientific">bioreactor metagenome</name>
    <dbReference type="NCBI Taxonomy" id="1076179"/>
    <lineage>
        <taxon>unclassified sequences</taxon>
        <taxon>metagenomes</taxon>
        <taxon>ecological metagenomes</taxon>
    </lineage>
</organism>
<comment type="caution">
    <text evidence="3">The sequence shown here is derived from an EMBL/GenBank/DDBJ whole genome shotgun (WGS) entry which is preliminary data.</text>
</comment>
<feature type="domain" description="CT398-like coiled coil hairpin" evidence="2">
    <location>
        <begin position="12"/>
        <end position="186"/>
    </location>
</feature>
<accession>A0A644XBX0</accession>
<reference evidence="3" key="1">
    <citation type="submission" date="2019-08" db="EMBL/GenBank/DDBJ databases">
        <authorList>
            <person name="Kucharzyk K."/>
            <person name="Murdoch R.W."/>
            <person name="Higgins S."/>
            <person name="Loffler F."/>
        </authorList>
    </citation>
    <scope>NUCLEOTIDE SEQUENCE</scope>
</reference>
<dbReference type="Pfam" id="PF24481">
    <property type="entry name" value="CT398_CC"/>
    <property type="match status" value="1"/>
</dbReference>
<sequence>MTAIWAENLLKLQELDLEIRNLKLRLIMIPKETAAVKDRIAAIEAEVKNARDARQTHERELKQNEAEAQGLADKIAKLEQQSALVKKNSEYQAMLASIAMLKDSISTLETRALELMDMIDADGAAIREAEQSAKTASAGLRDELEELQSLSADVQKRIGELDSGRGGLRNMVDSELLSRYEMILKKNAGIPLVRVEADKCGHCHLRLTPQTLNYARSGAISYCDNCMHIIYCD</sequence>
<proteinExistence type="predicted"/>
<dbReference type="Gene3D" id="1.10.287.1490">
    <property type="match status" value="1"/>
</dbReference>